<evidence type="ECO:0000313" key="4">
    <source>
        <dbReference type="EMBL" id="SIT09027.1"/>
    </source>
</evidence>
<dbReference type="EMBL" id="FTOO01000013">
    <property type="protein sequence ID" value="SIT09027.1"/>
    <property type="molecule type" value="Genomic_DNA"/>
</dbReference>
<evidence type="ECO:0000256" key="1">
    <source>
        <dbReference type="ARBA" id="ARBA00007665"/>
    </source>
</evidence>
<comment type="similarity">
    <text evidence="1">Belongs to the IMPACT family.</text>
</comment>
<sequence>MSSFLTVATRFEAEMVEKKSRFLAAAVPVRTESDALAALSEVRARHPGARHHVYAYRMGVQVPHERFSDDGEPSGTAGRPVLEVIRRQGITNVLVIVTRYFGGILLGANGLVRAYTEAAAAVLSGAPKLHCSRMCDIQVTCGYEHYGKLTHLFEQQDLRIYHPEFAESVRFTLVVMEESVPSVLTLLSDATSGQAACEVSPASYVGVTDDGELVRDVWPEPASD</sequence>
<evidence type="ECO:0000259" key="2">
    <source>
        <dbReference type="Pfam" id="PF01205"/>
    </source>
</evidence>
<proteinExistence type="inferred from homology"/>
<dbReference type="RefSeq" id="WP_076348799.1">
    <property type="nucleotide sequence ID" value="NZ_FTOO01000013.1"/>
</dbReference>
<dbReference type="PROSITE" id="PS00910">
    <property type="entry name" value="UPF0029"/>
    <property type="match status" value="1"/>
</dbReference>
<dbReference type="PANTHER" id="PTHR16301">
    <property type="entry name" value="IMPACT-RELATED"/>
    <property type="match status" value="1"/>
</dbReference>
<dbReference type="OrthoDB" id="9813771at2"/>
<dbReference type="GO" id="GO:0006446">
    <property type="term" value="P:regulation of translational initiation"/>
    <property type="evidence" value="ECO:0007669"/>
    <property type="project" value="TreeGrafter"/>
</dbReference>
<dbReference type="InterPro" id="IPR015269">
    <property type="entry name" value="UPF0029_Impact_C"/>
</dbReference>
<dbReference type="InterPro" id="IPR020568">
    <property type="entry name" value="Ribosomal_Su5_D2-typ_SF"/>
</dbReference>
<dbReference type="SUPFAM" id="SSF54980">
    <property type="entry name" value="EF-G C-terminal domain-like"/>
    <property type="match status" value="1"/>
</dbReference>
<dbReference type="InterPro" id="IPR023582">
    <property type="entry name" value="Impact"/>
</dbReference>
<dbReference type="AlphaFoldDB" id="A0A1N7PER4"/>
<keyword evidence="5" id="KW-1185">Reference proteome</keyword>
<feature type="domain" description="UPF0029" evidence="3">
    <location>
        <begin position="139"/>
        <end position="194"/>
    </location>
</feature>
<dbReference type="SUPFAM" id="SSF54211">
    <property type="entry name" value="Ribosomal protein S5 domain 2-like"/>
    <property type="match status" value="1"/>
</dbReference>
<dbReference type="Gene3D" id="3.30.230.30">
    <property type="entry name" value="Impact, N-terminal domain"/>
    <property type="match status" value="1"/>
</dbReference>
<organism evidence="4 5">
    <name type="scientific">Alicyclobacillus vulcanalis</name>
    <dbReference type="NCBI Taxonomy" id="252246"/>
    <lineage>
        <taxon>Bacteria</taxon>
        <taxon>Bacillati</taxon>
        <taxon>Bacillota</taxon>
        <taxon>Bacilli</taxon>
        <taxon>Bacillales</taxon>
        <taxon>Alicyclobacillaceae</taxon>
        <taxon>Alicyclobacillus</taxon>
    </lineage>
</organism>
<name>A0A1N7PER4_9BACL</name>
<dbReference type="Proteomes" id="UP000186156">
    <property type="component" value="Unassembled WGS sequence"/>
</dbReference>
<evidence type="ECO:0000259" key="3">
    <source>
        <dbReference type="Pfam" id="PF09186"/>
    </source>
</evidence>
<accession>A0A1N7PER4</accession>
<dbReference type="Gene3D" id="3.30.70.240">
    <property type="match status" value="1"/>
</dbReference>
<dbReference type="GO" id="GO:0005737">
    <property type="term" value="C:cytoplasm"/>
    <property type="evidence" value="ECO:0007669"/>
    <property type="project" value="TreeGrafter"/>
</dbReference>
<evidence type="ECO:0000313" key="5">
    <source>
        <dbReference type="Proteomes" id="UP000186156"/>
    </source>
</evidence>
<reference evidence="5" key="1">
    <citation type="submission" date="2017-01" db="EMBL/GenBank/DDBJ databases">
        <authorList>
            <person name="Varghese N."/>
            <person name="Submissions S."/>
        </authorList>
    </citation>
    <scope>NUCLEOTIDE SEQUENCE [LARGE SCALE GENOMIC DNA]</scope>
    <source>
        <strain evidence="5">DSM 16176</strain>
    </source>
</reference>
<dbReference type="PANTHER" id="PTHR16301:SF20">
    <property type="entry name" value="IMPACT FAMILY MEMBER YIGZ"/>
    <property type="match status" value="1"/>
</dbReference>
<dbReference type="InterPro" id="IPR020569">
    <property type="entry name" value="UPF0029_Impact_CS"/>
</dbReference>
<dbReference type="InterPro" id="IPR001498">
    <property type="entry name" value="Impact_N"/>
</dbReference>
<protein>
    <submittedName>
        <fullName evidence="4">Uncharacterized protein, YigZ family</fullName>
    </submittedName>
</protein>
<feature type="domain" description="Impact N-terminal" evidence="2">
    <location>
        <begin position="18"/>
        <end position="123"/>
    </location>
</feature>
<dbReference type="InterPro" id="IPR035647">
    <property type="entry name" value="EFG_III/V"/>
</dbReference>
<dbReference type="Pfam" id="PF09186">
    <property type="entry name" value="DUF1949"/>
    <property type="match status" value="1"/>
</dbReference>
<gene>
    <name evidence="4" type="ORF">SAMN05421799_1134</name>
</gene>
<dbReference type="InterPro" id="IPR036956">
    <property type="entry name" value="Impact_N_sf"/>
</dbReference>
<dbReference type="Pfam" id="PF01205">
    <property type="entry name" value="Impact_N"/>
    <property type="match status" value="1"/>
</dbReference>